<dbReference type="Pfam" id="PF21834">
    <property type="entry name" value="DUF6894"/>
    <property type="match status" value="1"/>
</dbReference>
<dbReference type="AlphaFoldDB" id="A0A4Q2RDA7"/>
<organism evidence="2 3">
    <name type="scientific">Lichenibacterium ramalinae</name>
    <dbReference type="NCBI Taxonomy" id="2316527"/>
    <lineage>
        <taxon>Bacteria</taxon>
        <taxon>Pseudomonadati</taxon>
        <taxon>Pseudomonadota</taxon>
        <taxon>Alphaproteobacteria</taxon>
        <taxon>Hyphomicrobiales</taxon>
        <taxon>Lichenihabitantaceae</taxon>
        <taxon>Lichenibacterium</taxon>
    </lineage>
</organism>
<feature type="domain" description="DUF6894" evidence="1">
    <location>
        <begin position="4"/>
        <end position="70"/>
    </location>
</feature>
<accession>A0A4Q2RDA7</accession>
<dbReference type="InterPro" id="IPR054189">
    <property type="entry name" value="DUF6894"/>
</dbReference>
<dbReference type="Proteomes" id="UP000289411">
    <property type="component" value="Unassembled WGS sequence"/>
</dbReference>
<dbReference type="OrthoDB" id="7863142at2"/>
<evidence type="ECO:0000313" key="3">
    <source>
        <dbReference type="Proteomes" id="UP000289411"/>
    </source>
</evidence>
<comment type="caution">
    <text evidence="2">The sequence shown here is derived from an EMBL/GenBank/DDBJ whole genome shotgun (WGS) entry which is preliminary data.</text>
</comment>
<gene>
    <name evidence="2" type="ORF">D3272_12560</name>
</gene>
<proteinExistence type="predicted"/>
<reference evidence="2 3" key="2">
    <citation type="submission" date="2019-02" db="EMBL/GenBank/DDBJ databases">
        <title>'Lichenibacterium ramalinii' gen. nov. sp. nov., 'Lichenibacterium minor' gen. nov. sp. nov.</title>
        <authorList>
            <person name="Pankratov T."/>
        </authorList>
    </citation>
    <scope>NUCLEOTIDE SEQUENCE [LARGE SCALE GENOMIC DNA]</scope>
    <source>
        <strain evidence="2 3">RmlP001</strain>
    </source>
</reference>
<sequence length="79" mass="8641">MPQFFFDTDDGERVFRDRDGLELADLDEVQAEAASLLRDLAHGVVDAGGRRSVRTTVRDVNGALVYAGTMTLTLERLGA</sequence>
<dbReference type="RefSeq" id="WP_129219525.1">
    <property type="nucleotide sequence ID" value="NZ_QYBC01000009.1"/>
</dbReference>
<evidence type="ECO:0000313" key="2">
    <source>
        <dbReference type="EMBL" id="RYB04766.1"/>
    </source>
</evidence>
<reference evidence="2 3" key="1">
    <citation type="submission" date="2018-09" db="EMBL/GenBank/DDBJ databases">
        <authorList>
            <person name="Grouzdev D.S."/>
            <person name="Krutkina M.S."/>
        </authorList>
    </citation>
    <scope>NUCLEOTIDE SEQUENCE [LARGE SCALE GENOMIC DNA]</scope>
    <source>
        <strain evidence="2 3">RmlP001</strain>
    </source>
</reference>
<evidence type="ECO:0000259" key="1">
    <source>
        <dbReference type="Pfam" id="PF21834"/>
    </source>
</evidence>
<keyword evidence="3" id="KW-1185">Reference proteome</keyword>
<protein>
    <recommendedName>
        <fullName evidence="1">DUF6894 domain-containing protein</fullName>
    </recommendedName>
</protein>
<dbReference type="EMBL" id="QYBC01000009">
    <property type="protein sequence ID" value="RYB04766.1"/>
    <property type="molecule type" value="Genomic_DNA"/>
</dbReference>
<name>A0A4Q2RDA7_9HYPH</name>